<dbReference type="PRINTS" id="PR00038">
    <property type="entry name" value="HTHLUXR"/>
</dbReference>
<feature type="domain" description="Response regulatory" evidence="4">
    <location>
        <begin position="18"/>
        <end position="134"/>
    </location>
</feature>
<dbReference type="Pfam" id="PF00196">
    <property type="entry name" value="GerE"/>
    <property type="match status" value="1"/>
</dbReference>
<comment type="caution">
    <text evidence="5">The sequence shown here is derived from an EMBL/GenBank/DDBJ whole genome shotgun (WGS) entry which is preliminary data.</text>
</comment>
<keyword evidence="1 3" id="KW-0597">Phosphoprotein</keyword>
<gene>
    <name evidence="5" type="ORF">LEP1GSC199_2968</name>
</gene>
<evidence type="ECO:0000256" key="1">
    <source>
        <dbReference type="ARBA" id="ARBA00022553"/>
    </source>
</evidence>
<dbReference type="GO" id="GO:0003677">
    <property type="term" value="F:DNA binding"/>
    <property type="evidence" value="ECO:0007669"/>
    <property type="project" value="UniProtKB-KW"/>
</dbReference>
<evidence type="ECO:0000256" key="2">
    <source>
        <dbReference type="ARBA" id="ARBA00023125"/>
    </source>
</evidence>
<dbReference type="Gene3D" id="3.40.50.2300">
    <property type="match status" value="1"/>
</dbReference>
<organism evidence="5 6">
    <name type="scientific">Leptospira vanthielii serovar Holland str. Waz Holland = ATCC 700522</name>
    <dbReference type="NCBI Taxonomy" id="1218591"/>
    <lineage>
        <taxon>Bacteria</taxon>
        <taxon>Pseudomonadati</taxon>
        <taxon>Spirochaetota</taxon>
        <taxon>Spirochaetia</taxon>
        <taxon>Leptospirales</taxon>
        <taxon>Leptospiraceae</taxon>
        <taxon>Leptospira</taxon>
    </lineage>
</organism>
<evidence type="ECO:0000256" key="3">
    <source>
        <dbReference type="PROSITE-ProRule" id="PRU00169"/>
    </source>
</evidence>
<proteinExistence type="predicted"/>
<dbReference type="STRING" id="1218591.LEP1GSC199_2968"/>
<dbReference type="SUPFAM" id="SSF46894">
    <property type="entry name" value="C-terminal effector domain of the bipartite response regulators"/>
    <property type="match status" value="1"/>
</dbReference>
<dbReference type="InterPro" id="IPR011006">
    <property type="entry name" value="CheY-like_superfamily"/>
</dbReference>
<dbReference type="AlphaFoldDB" id="N1W4G7"/>
<dbReference type="PANTHER" id="PTHR43214:SF43">
    <property type="entry name" value="TWO-COMPONENT RESPONSE REGULATOR"/>
    <property type="match status" value="1"/>
</dbReference>
<dbReference type="Gene3D" id="1.10.10.10">
    <property type="entry name" value="Winged helix-like DNA-binding domain superfamily/Winged helix DNA-binding domain"/>
    <property type="match status" value="1"/>
</dbReference>
<dbReference type="InterPro" id="IPR000792">
    <property type="entry name" value="Tscrpt_reg_LuxR_C"/>
</dbReference>
<dbReference type="InterPro" id="IPR016032">
    <property type="entry name" value="Sig_transdc_resp-reg_C-effctor"/>
</dbReference>
<reference evidence="5 6" key="1">
    <citation type="submission" date="2013-03" db="EMBL/GenBank/DDBJ databases">
        <authorList>
            <person name="Harkins D.M."/>
            <person name="Durkin A.S."/>
            <person name="Brinkac L.M."/>
            <person name="Haft D.H."/>
            <person name="Selengut J.D."/>
            <person name="Sanka R."/>
            <person name="DePew J."/>
            <person name="Purushe J."/>
            <person name="Galloway R.L."/>
            <person name="Vinetz J.M."/>
            <person name="Sutton G.G."/>
            <person name="Nierman W.C."/>
            <person name="Fouts D.E."/>
        </authorList>
    </citation>
    <scope>NUCLEOTIDE SEQUENCE [LARGE SCALE GENOMIC DNA]</scope>
    <source>
        <strain evidence="5 6">Waz Holland</strain>
    </source>
</reference>
<feature type="modified residue" description="4-aspartylphosphate" evidence="3">
    <location>
        <position position="69"/>
    </location>
</feature>
<dbReference type="InterPro" id="IPR001789">
    <property type="entry name" value="Sig_transdc_resp-reg_receiver"/>
</dbReference>
<evidence type="ECO:0000259" key="4">
    <source>
        <dbReference type="PROSITE" id="PS50110"/>
    </source>
</evidence>
<sequence length="211" mass="23841">MDGCEEYSENHKAVESVKIAILEDHSVVTEGIISILKSNPFFSLAGEFRTAADLFHFLESSPIDLLVLDIDLPDRNGIDVLREIKEKHQPTKVIIFSLHGSRVYVEDALKAKADGYMLKSDPISKLPEVIELVMKGGSFVSEGVSKVQLPFSAFQMEILNLLVQGLSQNEVADRIQKSRKTVEYHLNQMRTKFSCKNNNELISKYEKEIQK</sequence>
<evidence type="ECO:0000313" key="5">
    <source>
        <dbReference type="EMBL" id="EMY68360.1"/>
    </source>
</evidence>
<evidence type="ECO:0000313" key="6">
    <source>
        <dbReference type="Proteomes" id="UP000012227"/>
    </source>
</evidence>
<dbReference type="PROSITE" id="PS50110">
    <property type="entry name" value="RESPONSE_REGULATORY"/>
    <property type="match status" value="1"/>
</dbReference>
<keyword evidence="2" id="KW-0238">DNA-binding</keyword>
<dbReference type="GO" id="GO:0006355">
    <property type="term" value="P:regulation of DNA-templated transcription"/>
    <property type="evidence" value="ECO:0007669"/>
    <property type="project" value="InterPro"/>
</dbReference>
<name>N1W4G7_9LEPT</name>
<dbReference type="Pfam" id="PF00072">
    <property type="entry name" value="Response_reg"/>
    <property type="match status" value="1"/>
</dbReference>
<dbReference type="CDD" id="cd17535">
    <property type="entry name" value="REC_NarL-like"/>
    <property type="match status" value="1"/>
</dbReference>
<dbReference type="SMART" id="SM00421">
    <property type="entry name" value="HTH_LUXR"/>
    <property type="match status" value="1"/>
</dbReference>
<dbReference type="PANTHER" id="PTHR43214">
    <property type="entry name" value="TWO-COMPONENT RESPONSE REGULATOR"/>
    <property type="match status" value="1"/>
</dbReference>
<dbReference type="GO" id="GO:0000160">
    <property type="term" value="P:phosphorelay signal transduction system"/>
    <property type="evidence" value="ECO:0007669"/>
    <property type="project" value="InterPro"/>
</dbReference>
<dbReference type="SMART" id="SM00448">
    <property type="entry name" value="REC"/>
    <property type="match status" value="1"/>
</dbReference>
<dbReference type="Proteomes" id="UP000012227">
    <property type="component" value="Unassembled WGS sequence"/>
</dbReference>
<dbReference type="EMBL" id="AOGY02000070">
    <property type="protein sequence ID" value="EMY68360.1"/>
    <property type="molecule type" value="Genomic_DNA"/>
</dbReference>
<dbReference type="SUPFAM" id="SSF52172">
    <property type="entry name" value="CheY-like"/>
    <property type="match status" value="1"/>
</dbReference>
<dbReference type="InterPro" id="IPR058245">
    <property type="entry name" value="NreC/VraR/RcsB-like_REC"/>
</dbReference>
<protein>
    <submittedName>
        <fullName evidence="5">Response regulator receiver domain protein</fullName>
    </submittedName>
</protein>
<accession>N1W4G7</accession>
<dbReference type="InterPro" id="IPR036388">
    <property type="entry name" value="WH-like_DNA-bd_sf"/>
</dbReference>
<dbReference type="InterPro" id="IPR039420">
    <property type="entry name" value="WalR-like"/>
</dbReference>